<gene>
    <name evidence="1" type="ORF">OXX778_LOCUS20065</name>
</gene>
<organism evidence="1 2">
    <name type="scientific">Brachionus calyciflorus</name>
    <dbReference type="NCBI Taxonomy" id="104777"/>
    <lineage>
        <taxon>Eukaryota</taxon>
        <taxon>Metazoa</taxon>
        <taxon>Spiralia</taxon>
        <taxon>Gnathifera</taxon>
        <taxon>Rotifera</taxon>
        <taxon>Eurotatoria</taxon>
        <taxon>Monogononta</taxon>
        <taxon>Pseudotrocha</taxon>
        <taxon>Ploima</taxon>
        <taxon>Brachionidae</taxon>
        <taxon>Brachionus</taxon>
    </lineage>
</organism>
<dbReference type="EMBL" id="CAJNOC010006448">
    <property type="protein sequence ID" value="CAF1078208.1"/>
    <property type="molecule type" value="Genomic_DNA"/>
</dbReference>
<evidence type="ECO:0000313" key="2">
    <source>
        <dbReference type="Proteomes" id="UP000663879"/>
    </source>
</evidence>
<proteinExistence type="predicted"/>
<protein>
    <submittedName>
        <fullName evidence="1">Uncharacterized protein</fullName>
    </submittedName>
</protein>
<sequence length="224" mass="25852">MSKSIENIFLLITELLIENVKREANKIKHDSNTDEKTPNEPEILANDIFETVDQSETNSIDLNEAELNIETRNSKLNIESERIENQNSNVRSSKDSIILTLPKSYSSHKCCIICFKNNLYVKLHIIQSETRVQTRIFIYNTTLVQTMISKSIFIPDQCRTCHSQLQGKRFKKEALDLIVSFNNEEKMDSKSVKDLLSSLIEASKKKSLFDDFAYLNSIYEETCI</sequence>
<comment type="caution">
    <text evidence="1">The sequence shown here is derived from an EMBL/GenBank/DDBJ whole genome shotgun (WGS) entry which is preliminary data.</text>
</comment>
<reference evidence="1" key="1">
    <citation type="submission" date="2021-02" db="EMBL/GenBank/DDBJ databases">
        <authorList>
            <person name="Nowell W R."/>
        </authorList>
    </citation>
    <scope>NUCLEOTIDE SEQUENCE</scope>
    <source>
        <strain evidence="1">Ploen Becks lab</strain>
    </source>
</reference>
<evidence type="ECO:0000313" key="1">
    <source>
        <dbReference type="EMBL" id="CAF1078208.1"/>
    </source>
</evidence>
<accession>A0A814MDV5</accession>
<dbReference type="AlphaFoldDB" id="A0A814MDV5"/>
<name>A0A814MDV5_9BILA</name>
<dbReference type="Proteomes" id="UP000663879">
    <property type="component" value="Unassembled WGS sequence"/>
</dbReference>
<keyword evidence="2" id="KW-1185">Reference proteome</keyword>